<keyword evidence="2" id="KW-1185">Reference proteome</keyword>
<sequence length="130" mass="15411">MADRFRRHEQRKPARRRDCRLNLRRHCLNALNLTHRDMLIHAPQYITNNLYYETIRTSTLVWETAASTSWAADPERELRLMCASWLKLKRPPWSIGFSPATTTSTKNQVVNLHVMVDILPHMTAHYRCIR</sequence>
<protein>
    <submittedName>
        <fullName evidence="1">Uncharacterized protein</fullName>
    </submittedName>
</protein>
<dbReference type="AlphaFoldDB" id="A0AAD5R5G3"/>
<dbReference type="Proteomes" id="UP001196413">
    <property type="component" value="Unassembled WGS sequence"/>
</dbReference>
<gene>
    <name evidence="1" type="ORF">KIN20_031336</name>
</gene>
<name>A0AAD5R5G3_PARTN</name>
<evidence type="ECO:0000313" key="2">
    <source>
        <dbReference type="Proteomes" id="UP001196413"/>
    </source>
</evidence>
<proteinExistence type="predicted"/>
<evidence type="ECO:0000313" key="1">
    <source>
        <dbReference type="EMBL" id="KAJ1369776.1"/>
    </source>
</evidence>
<comment type="caution">
    <text evidence="1">The sequence shown here is derived from an EMBL/GenBank/DDBJ whole genome shotgun (WGS) entry which is preliminary data.</text>
</comment>
<organism evidence="1 2">
    <name type="scientific">Parelaphostrongylus tenuis</name>
    <name type="common">Meningeal worm</name>
    <dbReference type="NCBI Taxonomy" id="148309"/>
    <lineage>
        <taxon>Eukaryota</taxon>
        <taxon>Metazoa</taxon>
        <taxon>Ecdysozoa</taxon>
        <taxon>Nematoda</taxon>
        <taxon>Chromadorea</taxon>
        <taxon>Rhabditida</taxon>
        <taxon>Rhabditina</taxon>
        <taxon>Rhabditomorpha</taxon>
        <taxon>Strongyloidea</taxon>
        <taxon>Metastrongylidae</taxon>
        <taxon>Parelaphostrongylus</taxon>
    </lineage>
</organism>
<reference evidence="1" key="1">
    <citation type="submission" date="2021-06" db="EMBL/GenBank/DDBJ databases">
        <title>Parelaphostrongylus tenuis whole genome reference sequence.</title>
        <authorList>
            <person name="Garwood T.J."/>
            <person name="Larsen P.A."/>
            <person name="Fountain-Jones N.M."/>
            <person name="Garbe J.R."/>
            <person name="Macchietto M.G."/>
            <person name="Kania S.A."/>
            <person name="Gerhold R.W."/>
            <person name="Richards J.E."/>
            <person name="Wolf T.M."/>
        </authorList>
    </citation>
    <scope>NUCLEOTIDE SEQUENCE</scope>
    <source>
        <strain evidence="1">MNPRO001-30</strain>
        <tissue evidence="1">Meninges</tissue>
    </source>
</reference>
<dbReference type="EMBL" id="JAHQIW010006679">
    <property type="protein sequence ID" value="KAJ1369776.1"/>
    <property type="molecule type" value="Genomic_DNA"/>
</dbReference>
<accession>A0AAD5R5G3</accession>